<dbReference type="VEuPathDB" id="TriTrypDB:BSAL_75780"/>
<evidence type="ECO:0000313" key="2">
    <source>
        <dbReference type="EMBL" id="CUG20677.1"/>
    </source>
</evidence>
<evidence type="ECO:0000256" key="1">
    <source>
        <dbReference type="SAM" id="MobiDB-lite"/>
    </source>
</evidence>
<evidence type="ECO:0000313" key="3">
    <source>
        <dbReference type="Proteomes" id="UP000051952"/>
    </source>
</evidence>
<accession>A0A0S4IVP4</accession>
<reference evidence="3" key="1">
    <citation type="submission" date="2015-09" db="EMBL/GenBank/DDBJ databases">
        <authorList>
            <consortium name="Pathogen Informatics"/>
        </authorList>
    </citation>
    <scope>NUCLEOTIDE SEQUENCE [LARGE SCALE GENOMIC DNA]</scope>
    <source>
        <strain evidence="3">Lake Konstanz</strain>
    </source>
</reference>
<organism evidence="2 3">
    <name type="scientific">Bodo saltans</name>
    <name type="common">Flagellated protozoan</name>
    <dbReference type="NCBI Taxonomy" id="75058"/>
    <lineage>
        <taxon>Eukaryota</taxon>
        <taxon>Discoba</taxon>
        <taxon>Euglenozoa</taxon>
        <taxon>Kinetoplastea</taxon>
        <taxon>Metakinetoplastina</taxon>
        <taxon>Eubodonida</taxon>
        <taxon>Bodonidae</taxon>
        <taxon>Bodo</taxon>
    </lineage>
</organism>
<dbReference type="Proteomes" id="UP000051952">
    <property type="component" value="Unassembled WGS sequence"/>
</dbReference>
<feature type="region of interest" description="Disordered" evidence="1">
    <location>
        <begin position="115"/>
        <end position="136"/>
    </location>
</feature>
<dbReference type="EMBL" id="CYKH01000698">
    <property type="protein sequence ID" value="CUG20677.1"/>
    <property type="molecule type" value="Genomic_DNA"/>
</dbReference>
<sequence length="136" mass="14948">MEKTNHPASKDTRLMRLPLEERNAAFDSIIGDLSVSVKDASPQVHARTSPEVERFVVTYYPLLKSAPECTGGVVNSLTITAANSKAAFYPTEWQNEAFLAPMAISEVMQLLPVLPKKENGANKSGAEKNDDEEKKK</sequence>
<protein>
    <submittedName>
        <fullName evidence="2">Uncharacterized protein</fullName>
    </submittedName>
</protein>
<name>A0A0S4IVP4_BODSA</name>
<keyword evidence="3" id="KW-1185">Reference proteome</keyword>
<proteinExistence type="predicted"/>
<gene>
    <name evidence="2" type="ORF">BSAL_75780</name>
</gene>
<dbReference type="AlphaFoldDB" id="A0A0S4IVP4"/>